<dbReference type="Gene3D" id="2.40.420.20">
    <property type="match status" value="1"/>
</dbReference>
<evidence type="ECO:0000313" key="4">
    <source>
        <dbReference type="Proteomes" id="UP000230731"/>
    </source>
</evidence>
<evidence type="ECO:0000256" key="2">
    <source>
        <dbReference type="SAM" id="Phobius"/>
    </source>
</evidence>
<keyword evidence="2" id="KW-0812">Transmembrane</keyword>
<dbReference type="PANTHER" id="PTHR30469">
    <property type="entry name" value="MULTIDRUG RESISTANCE PROTEIN MDTA"/>
    <property type="match status" value="1"/>
</dbReference>
<comment type="caution">
    <text evidence="3">The sequence shown here is derived from an EMBL/GenBank/DDBJ whole genome shotgun (WGS) entry which is preliminary data.</text>
</comment>
<dbReference type="EMBL" id="PEZP01000005">
    <property type="protein sequence ID" value="PIT98474.1"/>
    <property type="molecule type" value="Genomic_DNA"/>
</dbReference>
<dbReference type="NCBIfam" id="TIGR01730">
    <property type="entry name" value="RND_mfp"/>
    <property type="match status" value="1"/>
</dbReference>
<keyword evidence="2" id="KW-1133">Transmembrane helix</keyword>
<feature type="transmembrane region" description="Helical" evidence="2">
    <location>
        <begin position="25"/>
        <end position="42"/>
    </location>
</feature>
<dbReference type="GO" id="GO:1990281">
    <property type="term" value="C:efflux pump complex"/>
    <property type="evidence" value="ECO:0007669"/>
    <property type="project" value="TreeGrafter"/>
</dbReference>
<gene>
    <name evidence="3" type="ORF">COT71_00490</name>
</gene>
<dbReference type="GO" id="GO:0015562">
    <property type="term" value="F:efflux transmembrane transporter activity"/>
    <property type="evidence" value="ECO:0007669"/>
    <property type="project" value="TreeGrafter"/>
</dbReference>
<keyword evidence="2" id="KW-0472">Membrane</keyword>
<reference evidence="4" key="1">
    <citation type="submission" date="2017-09" db="EMBL/GenBank/DDBJ databases">
        <title>Depth-based differentiation of microbial function through sediment-hosted aquifers and enrichment of novel symbionts in the deep terrestrial subsurface.</title>
        <authorList>
            <person name="Probst A.J."/>
            <person name="Ladd B."/>
            <person name="Jarett J.K."/>
            <person name="Geller-Mcgrath D.E."/>
            <person name="Sieber C.M.K."/>
            <person name="Emerson J.B."/>
            <person name="Anantharaman K."/>
            <person name="Thomas B.C."/>
            <person name="Malmstrom R."/>
            <person name="Stieglmeier M."/>
            <person name="Klingl A."/>
            <person name="Woyke T."/>
            <person name="Ryan C.M."/>
            <person name="Banfield J.F."/>
        </authorList>
    </citation>
    <scope>NUCLEOTIDE SEQUENCE [LARGE SCALE GENOMIC DNA]</scope>
</reference>
<organism evidence="3 4">
    <name type="scientific">Candidatus Andersenbacteria bacterium CG10_big_fil_rev_8_21_14_0_10_54_11</name>
    <dbReference type="NCBI Taxonomy" id="1974485"/>
    <lineage>
        <taxon>Bacteria</taxon>
        <taxon>Candidatus Anderseniibacteriota</taxon>
    </lineage>
</organism>
<dbReference type="Proteomes" id="UP000230731">
    <property type="component" value="Unassembled WGS sequence"/>
</dbReference>
<comment type="similarity">
    <text evidence="1">Belongs to the membrane fusion protein (MFP) (TC 8.A.1) family.</text>
</comment>
<accession>A0A2M6X0E6</accession>
<sequence>MTAASVLTRLKHTLPTAAVLRSRRLLLLALAAGCVTGGVLFWRTHRAVPMITETPVLFPVTVRTLAALAAEATVDKVVVIEPAVHAPLVARSTGVVTAVLVPLGEQTVAGEAVVQIDGSKVPSPARASLAAVQSALRVFAALEREAVHSAELAAATARAARDAAVSGRQLSRESVDVARRQADLQVRSAELALRDAQESDQRNDTLVRVADIALKAAGLAQDQAEAARRTAYQQTNDAVTQAQLAAAAAEQAVQRVRVDLQSQRASLDGQAAAAQAQVAAQQVVAPVSGEVTRLAVRVGDFVQPGAIVGEVTAAAGAQVELAVSTGVRSALSVGQTVALSTERQQFMGTIARLADAPSAETALWQVDIFITETPEVIHPGDLATVHLPAARPGGGTVFVPLDAVVIRQAGAEIFTVDDEDVVHSHVVTVAGYAGSFVEILTDLPAEARVVVAGNRQLRDGLKVALQP</sequence>
<evidence type="ECO:0008006" key="5">
    <source>
        <dbReference type="Google" id="ProtNLM"/>
    </source>
</evidence>
<evidence type="ECO:0000313" key="3">
    <source>
        <dbReference type="EMBL" id="PIT98474.1"/>
    </source>
</evidence>
<evidence type="ECO:0000256" key="1">
    <source>
        <dbReference type="ARBA" id="ARBA00009477"/>
    </source>
</evidence>
<proteinExistence type="inferred from homology"/>
<protein>
    <recommendedName>
        <fullName evidence="5">RND efflux pump membrane fusion protein barrel-sandwich domain-containing protein</fullName>
    </recommendedName>
</protein>
<name>A0A2M6X0E6_9BACT</name>
<dbReference type="PANTHER" id="PTHR30469:SF15">
    <property type="entry name" value="HLYD FAMILY OF SECRETION PROTEINS"/>
    <property type="match status" value="1"/>
</dbReference>
<dbReference type="AlphaFoldDB" id="A0A2M6X0E6"/>
<dbReference type="InterPro" id="IPR006143">
    <property type="entry name" value="RND_pump_MFP"/>
</dbReference>